<evidence type="ECO:0000256" key="5">
    <source>
        <dbReference type="ARBA" id="ARBA00022692"/>
    </source>
</evidence>
<organism evidence="21 22">
    <name type="scientific">Petrolisthes cinctipes</name>
    <name type="common">Flat porcelain crab</name>
    <dbReference type="NCBI Taxonomy" id="88211"/>
    <lineage>
        <taxon>Eukaryota</taxon>
        <taxon>Metazoa</taxon>
        <taxon>Ecdysozoa</taxon>
        <taxon>Arthropoda</taxon>
        <taxon>Crustacea</taxon>
        <taxon>Multicrustacea</taxon>
        <taxon>Malacostraca</taxon>
        <taxon>Eumalacostraca</taxon>
        <taxon>Eucarida</taxon>
        <taxon>Decapoda</taxon>
        <taxon>Pleocyemata</taxon>
        <taxon>Anomura</taxon>
        <taxon>Galatheoidea</taxon>
        <taxon>Porcellanidae</taxon>
        <taxon>Petrolisthes</taxon>
    </lineage>
</organism>
<evidence type="ECO:0000256" key="10">
    <source>
        <dbReference type="ARBA" id="ARBA00023037"/>
    </source>
</evidence>
<feature type="disulfide bond" evidence="14">
    <location>
        <begin position="623"/>
        <end position="629"/>
    </location>
</feature>
<feature type="disulfide bond" evidence="14">
    <location>
        <begin position="605"/>
        <end position="610"/>
    </location>
</feature>
<dbReference type="SMART" id="SM01242">
    <property type="entry name" value="Integrin_B_tail"/>
    <property type="match status" value="1"/>
</dbReference>
<dbReference type="InterPro" id="IPR032695">
    <property type="entry name" value="Integrin_dom_sf"/>
</dbReference>
<dbReference type="GO" id="GO:0008305">
    <property type="term" value="C:integrin complex"/>
    <property type="evidence" value="ECO:0007669"/>
    <property type="project" value="TreeGrafter"/>
</dbReference>
<feature type="disulfide bond" evidence="14">
    <location>
        <begin position="70"/>
        <end position="79"/>
    </location>
</feature>
<feature type="disulfide bond" evidence="14">
    <location>
        <begin position="644"/>
        <end position="649"/>
    </location>
</feature>
<evidence type="ECO:0000256" key="3">
    <source>
        <dbReference type="ARBA" id="ARBA00022475"/>
    </source>
</evidence>
<dbReference type="GO" id="GO:0005178">
    <property type="term" value="F:integrin binding"/>
    <property type="evidence" value="ECO:0007669"/>
    <property type="project" value="TreeGrafter"/>
</dbReference>
<dbReference type="PANTHER" id="PTHR10082:SF60">
    <property type="entry name" value="INTEGRIN BETA-PS"/>
    <property type="match status" value="1"/>
</dbReference>
<evidence type="ECO:0000256" key="1">
    <source>
        <dbReference type="ARBA" id="ARBA00004251"/>
    </source>
</evidence>
<dbReference type="Proteomes" id="UP001286313">
    <property type="component" value="Unassembled WGS sequence"/>
</dbReference>
<feature type="domain" description="Integrin beta subunit cytoplasmic" evidence="19">
    <location>
        <begin position="792"/>
        <end position="838"/>
    </location>
</feature>
<feature type="disulfide bond" evidence="14">
    <location>
        <begin position="646"/>
        <end position="700"/>
    </location>
</feature>
<keyword evidence="3" id="KW-1003">Cell membrane</keyword>
<dbReference type="Pfam" id="PF07974">
    <property type="entry name" value="EGF_2"/>
    <property type="match status" value="1"/>
</dbReference>
<feature type="disulfide bond" evidence="14">
    <location>
        <begin position="293"/>
        <end position="334"/>
    </location>
</feature>
<dbReference type="InterPro" id="IPR002369">
    <property type="entry name" value="Integrin_bsu_VWA"/>
</dbReference>
<evidence type="ECO:0000256" key="17">
    <source>
        <dbReference type="SAM" id="Phobius"/>
    </source>
</evidence>
<feature type="disulfide bond" evidence="14">
    <location>
        <begin position="586"/>
        <end position="591"/>
    </location>
</feature>
<evidence type="ECO:0000256" key="16">
    <source>
        <dbReference type="SAM" id="MobiDB-lite"/>
    </source>
</evidence>
<evidence type="ECO:0000256" key="4">
    <source>
        <dbReference type="ARBA" id="ARBA00022536"/>
    </source>
</evidence>
<keyword evidence="8 15" id="KW-0130">Cell adhesion</keyword>
<feature type="disulfide bond" evidence="14">
    <location>
        <begin position="683"/>
        <end position="763"/>
    </location>
</feature>
<feature type="disulfide bond" evidence="14">
    <location>
        <begin position="567"/>
        <end position="572"/>
    </location>
</feature>
<dbReference type="InterPro" id="IPR057243">
    <property type="entry name" value="Integrin_I-EGF_CS"/>
</dbReference>
<dbReference type="SUPFAM" id="SSF69179">
    <property type="entry name" value="Integrin domains"/>
    <property type="match status" value="1"/>
</dbReference>
<name>A0AAE1F7H9_PETCI</name>
<proteinExistence type="inferred from homology"/>
<comment type="subcellular location">
    <subcellularLocation>
        <location evidence="1 15">Cell membrane</location>
        <topology evidence="1 15">Single-pass type I membrane protein</topology>
    </subcellularLocation>
</comment>
<feature type="disulfide bond" evidence="14">
    <location>
        <begin position="607"/>
        <end position="638"/>
    </location>
</feature>
<accession>A0AAE1F7H9</accession>
<keyword evidence="12 14" id="KW-1015">Disulfide bond</keyword>
<dbReference type="AlphaFoldDB" id="A0AAE1F7H9"/>
<dbReference type="Gene3D" id="1.20.5.100">
    <property type="entry name" value="Cytochrome c1, transmembrane anchor, C-terminal"/>
    <property type="match status" value="1"/>
</dbReference>
<gene>
    <name evidence="21" type="ORF">Pcinc_026128</name>
</gene>
<comment type="caution">
    <text evidence="21">The sequence shown here is derived from an EMBL/GenBank/DDBJ whole genome shotgun (WGS) entry which is preliminary data.</text>
</comment>
<feature type="disulfide bond" evidence="14">
    <location>
        <begin position="569"/>
        <end position="599"/>
    </location>
</feature>
<dbReference type="FunFam" id="2.10.25.10:FF:000036">
    <property type="entry name" value="Integrin beta"/>
    <property type="match status" value="1"/>
</dbReference>
<evidence type="ECO:0000256" key="9">
    <source>
        <dbReference type="ARBA" id="ARBA00022989"/>
    </source>
</evidence>
<evidence type="ECO:0000256" key="2">
    <source>
        <dbReference type="ARBA" id="ARBA00007449"/>
    </source>
</evidence>
<dbReference type="PROSITE" id="PS52047">
    <property type="entry name" value="I_EGF_2"/>
    <property type="match status" value="2"/>
</dbReference>
<dbReference type="PANTHER" id="PTHR10082">
    <property type="entry name" value="INTEGRIN BETA SUBUNIT"/>
    <property type="match status" value="1"/>
</dbReference>
<dbReference type="GO" id="GO:0007229">
    <property type="term" value="P:integrin-mediated signaling pathway"/>
    <property type="evidence" value="ECO:0007669"/>
    <property type="project" value="UniProtKB-KW"/>
</dbReference>
<evidence type="ECO:0000256" key="11">
    <source>
        <dbReference type="ARBA" id="ARBA00023136"/>
    </source>
</evidence>
<dbReference type="EMBL" id="JAWQEG010002999">
    <property type="protein sequence ID" value="KAK3868486.1"/>
    <property type="molecule type" value="Genomic_DNA"/>
</dbReference>
<dbReference type="PRINTS" id="PR01186">
    <property type="entry name" value="INTEGRINB"/>
</dbReference>
<feature type="disulfide bond" evidence="14">
    <location>
        <begin position="516"/>
        <end position="561"/>
    </location>
</feature>
<dbReference type="GO" id="GO:0016477">
    <property type="term" value="P:cell migration"/>
    <property type="evidence" value="ECO:0007669"/>
    <property type="project" value="TreeGrafter"/>
</dbReference>
<dbReference type="Gene3D" id="2.60.40.1510">
    <property type="entry name" value="ntegrin, alpha v. Chain A, domain 3"/>
    <property type="match status" value="1"/>
</dbReference>
<feature type="disulfide bond" evidence="14">
    <location>
        <begin position="242"/>
        <end position="245"/>
    </location>
</feature>
<feature type="disulfide bond" evidence="14">
    <location>
        <begin position="677"/>
        <end position="686"/>
    </location>
</feature>
<feature type="compositionally biased region" description="Polar residues" evidence="16">
    <location>
        <begin position="826"/>
        <end position="839"/>
    </location>
</feature>
<dbReference type="InterPro" id="IPR036465">
    <property type="entry name" value="vWFA_dom_sf"/>
</dbReference>
<dbReference type="SUPFAM" id="SSF57196">
    <property type="entry name" value="EGF/Laminin"/>
    <property type="match status" value="1"/>
</dbReference>
<evidence type="ECO:0000259" key="20">
    <source>
        <dbReference type="SMART" id="SM01242"/>
    </source>
</evidence>
<keyword evidence="6" id="KW-0732">Signal</keyword>
<feature type="disulfide bond" evidence="14">
    <location>
        <begin position="491"/>
        <end position="495"/>
    </location>
</feature>
<keyword evidence="10 15" id="KW-0401">Integrin</keyword>
<evidence type="ECO:0000256" key="14">
    <source>
        <dbReference type="PIRSR" id="PIRSR002512-1"/>
    </source>
</evidence>
<dbReference type="GO" id="GO:0005925">
    <property type="term" value="C:focal adhesion"/>
    <property type="evidence" value="ECO:0007669"/>
    <property type="project" value="TreeGrafter"/>
</dbReference>
<dbReference type="GO" id="GO:0009986">
    <property type="term" value="C:cell surface"/>
    <property type="evidence" value="ECO:0007669"/>
    <property type="project" value="TreeGrafter"/>
</dbReference>
<dbReference type="SMART" id="SM01241">
    <property type="entry name" value="Integrin_b_cyt"/>
    <property type="match status" value="1"/>
</dbReference>
<dbReference type="GO" id="GO:0033627">
    <property type="term" value="P:cell adhesion mediated by integrin"/>
    <property type="evidence" value="ECO:0007669"/>
    <property type="project" value="TreeGrafter"/>
</dbReference>
<dbReference type="Gene3D" id="2.10.25.10">
    <property type="entry name" value="Laminin"/>
    <property type="match status" value="3"/>
</dbReference>
<evidence type="ECO:0000256" key="13">
    <source>
        <dbReference type="ARBA" id="ARBA00023180"/>
    </source>
</evidence>
<dbReference type="InterPro" id="IPR057073">
    <property type="entry name" value="EGF_integrin_2"/>
</dbReference>
<feature type="disulfide bond" evidence="14">
    <location>
        <begin position="574"/>
        <end position="584"/>
    </location>
</feature>
<feature type="region of interest" description="Disordered" evidence="16">
    <location>
        <begin position="818"/>
        <end position="839"/>
    </location>
</feature>
<dbReference type="Gene3D" id="4.10.1240.30">
    <property type="match status" value="1"/>
</dbReference>
<feature type="transmembrane region" description="Helical" evidence="17">
    <location>
        <begin position="772"/>
        <end position="794"/>
    </location>
</feature>
<dbReference type="InterPro" id="IPR013111">
    <property type="entry name" value="EGF_extracell"/>
</dbReference>
<feature type="disulfide bond" evidence="14">
    <location>
        <begin position="521"/>
        <end position="530"/>
    </location>
</feature>
<feature type="disulfide bond" evidence="14">
    <location>
        <begin position="612"/>
        <end position="621"/>
    </location>
</feature>
<dbReference type="FunFam" id="3.40.50.410:FF:000002">
    <property type="entry name" value="Integrin beta"/>
    <property type="match status" value="1"/>
</dbReference>
<dbReference type="GO" id="GO:0007160">
    <property type="term" value="P:cell-matrix adhesion"/>
    <property type="evidence" value="ECO:0007669"/>
    <property type="project" value="TreeGrafter"/>
</dbReference>
<feature type="disulfide bond" evidence="14">
    <location>
        <begin position="73"/>
        <end position="114"/>
    </location>
</feature>
<feature type="domain" description="Integrin beta subunit VWA" evidence="18">
    <location>
        <begin position="69"/>
        <end position="493"/>
    </location>
</feature>
<evidence type="ECO:0000259" key="18">
    <source>
        <dbReference type="SMART" id="SM00187"/>
    </source>
</evidence>
<keyword evidence="22" id="KW-1185">Reference proteome</keyword>
<dbReference type="SUPFAM" id="SSF69687">
    <property type="entry name" value="Integrin beta tail domain"/>
    <property type="match status" value="1"/>
</dbReference>
<dbReference type="InterPro" id="IPR015812">
    <property type="entry name" value="Integrin_bsu"/>
</dbReference>
<keyword evidence="13" id="KW-0325">Glycoprotein</keyword>
<dbReference type="GO" id="GO:0007157">
    <property type="term" value="P:heterophilic cell-cell adhesion via plasma membrane cell adhesion molecules"/>
    <property type="evidence" value="ECO:0007669"/>
    <property type="project" value="UniProtKB-ARBA"/>
</dbReference>
<dbReference type="InterPro" id="IPR036349">
    <property type="entry name" value="Integrin_bsu_tail_dom_sf"/>
</dbReference>
<evidence type="ECO:0000313" key="21">
    <source>
        <dbReference type="EMBL" id="KAK3868486.1"/>
    </source>
</evidence>
<keyword evidence="9 17" id="KW-1133">Transmembrane helix</keyword>
<evidence type="ECO:0000256" key="7">
    <source>
        <dbReference type="ARBA" id="ARBA00022737"/>
    </source>
</evidence>
<feature type="disulfide bond" evidence="14">
    <location>
        <begin position="651"/>
        <end position="665"/>
    </location>
</feature>
<dbReference type="InterPro" id="IPR012896">
    <property type="entry name" value="Integrin_bsu_tail"/>
</dbReference>
<dbReference type="InterPro" id="IPR014836">
    <property type="entry name" value="Integrin_bsu_cyt_dom"/>
</dbReference>
<evidence type="ECO:0000256" key="6">
    <source>
        <dbReference type="ARBA" id="ARBA00022729"/>
    </source>
</evidence>
<evidence type="ECO:0000256" key="8">
    <source>
        <dbReference type="ARBA" id="ARBA00022889"/>
    </source>
</evidence>
<evidence type="ECO:0000256" key="15">
    <source>
        <dbReference type="RuleBase" id="RU000633"/>
    </source>
</evidence>
<dbReference type="Pfam" id="PF00362">
    <property type="entry name" value="Integrin_beta"/>
    <property type="match status" value="1"/>
</dbReference>
<keyword evidence="5 15" id="KW-0812">Transmembrane</keyword>
<sequence>MHLAVALGVWLPQVRHYQLSLLTHLLLRILVTFISRPLDHHNMRCCILVVIVVMVGVVTGQSECEDQETCALCIQTPGCVWCSKPKLPNKSQEAGEVVVHCRNFSHISHDGSYCDPDHLENPTNDVHVILNKTLTAATDRRTDEEIIQLAPQRIKLKLRKGIPQNIIVKYQLATGYPMDLYFLMDLTESMKATKGTVARLGHELAMLLRDLTPQYRLGFGSFIDKVLMPYIDTSPGKIQNPCEGCAPPYAFRNDLPLTDNATLFIESVQRTNVSSSPDTAEGGLDGMMQAIVCGEMIGWRQLARKIIIYTTDAKFHMAGDGLLAGITTPSDEKCHLNEAREYDAYDKYDYPSISQIDKVAGEHQINIIFAVSAHVDLYKQVSSLMQTSTFGRLDPKADNILNLVKEQYEKLSAKVQLTDNSSSEVSVEYSSRCGGNEPLKSTNKCDGIKSGDDIEFFLQVTANECPEDGETRYIEVKTLQDTLILEIDFECSCSCNSTAENVVSAEECSKKGTLVCGACECDQGYIGKSCECNTRYLDFSEDYEDQIRKRCTAKEEDTEVCSGYGYCHCGKCVCTAPDVSGPYCNCNRRKCLTGEEEICSGHGSCQCNECQCEEGYSGTRCECPDSSNCIATGTEEVCSGHGDCNCGRCKCQQDESGNIYTGKFCEDCSTCTTKSRCVEYRDCVQCQSFHSGPHSYDGTCHTCNINTSFIDSLNGQQEKGARLCTFEDEDGCLFYFTYQYNSKLSPLKGAPRYDIFVQRERQCPTPPPVLEIMFGLIGSIVAVGVLTLCIWKVITVIHDRKELEKFEEDRLKAEWNKNENPLYKNPDTTFQNPAFAQPH</sequence>
<keyword evidence="7" id="KW-0677">Repeat</keyword>
<evidence type="ECO:0000259" key="19">
    <source>
        <dbReference type="SMART" id="SM01241"/>
    </source>
</evidence>
<evidence type="ECO:0000256" key="12">
    <source>
        <dbReference type="ARBA" id="ARBA00023157"/>
    </source>
</evidence>
<feature type="disulfide bond" evidence="14">
    <location>
        <begin position="532"/>
        <end position="551"/>
    </location>
</feature>
<dbReference type="PROSITE" id="PS00243">
    <property type="entry name" value="I_EGF_1"/>
    <property type="match status" value="1"/>
</dbReference>
<dbReference type="Gene3D" id="3.40.50.410">
    <property type="entry name" value="von Willebrand factor, type A domain"/>
    <property type="match status" value="1"/>
</dbReference>
<feature type="disulfide bond" evidence="14">
    <location>
        <begin position="433"/>
        <end position="445"/>
    </location>
</feature>
<dbReference type="Pfam" id="PF08725">
    <property type="entry name" value="Integrin_b_cyt"/>
    <property type="match status" value="1"/>
</dbReference>
<evidence type="ECO:0000313" key="22">
    <source>
        <dbReference type="Proteomes" id="UP001286313"/>
    </source>
</evidence>
<comment type="similarity">
    <text evidence="2 15">Belongs to the integrin beta chain family.</text>
</comment>
<protein>
    <recommendedName>
        <fullName evidence="15">Integrin beta</fullName>
    </recommendedName>
</protein>
<dbReference type="SMART" id="SM00187">
    <property type="entry name" value="INB"/>
    <property type="match status" value="1"/>
</dbReference>
<feature type="domain" description="Integrin beta subunit tail" evidence="20">
    <location>
        <begin position="677"/>
        <end position="768"/>
    </location>
</feature>
<keyword evidence="4" id="KW-0245">EGF-like domain</keyword>
<dbReference type="PIRSF" id="PIRSF002512">
    <property type="entry name" value="Integrin_B"/>
    <property type="match status" value="1"/>
</dbReference>
<keyword evidence="11 17" id="KW-0472">Membrane</keyword>
<feature type="disulfide bond" evidence="14">
    <location>
        <begin position="465"/>
        <end position="724"/>
    </location>
</feature>
<dbReference type="Pfam" id="PF07965">
    <property type="entry name" value="Integrin_B_tail"/>
    <property type="match status" value="1"/>
</dbReference>
<dbReference type="SUPFAM" id="SSF53300">
    <property type="entry name" value="vWA-like"/>
    <property type="match status" value="1"/>
</dbReference>
<reference evidence="21" key="1">
    <citation type="submission" date="2023-10" db="EMBL/GenBank/DDBJ databases">
        <title>Genome assemblies of two species of porcelain crab, Petrolisthes cinctipes and Petrolisthes manimaculis (Anomura: Porcellanidae).</title>
        <authorList>
            <person name="Angst P."/>
        </authorList>
    </citation>
    <scope>NUCLEOTIDE SEQUENCE</scope>
    <source>
        <strain evidence="21">PB745_01</strain>
        <tissue evidence="21">Gill</tissue>
    </source>
</reference>
<dbReference type="Pfam" id="PF23105">
    <property type="entry name" value="EGF_integrin"/>
    <property type="match status" value="1"/>
</dbReference>